<feature type="non-terminal residue" evidence="5">
    <location>
        <position position="147"/>
    </location>
</feature>
<keyword evidence="2" id="KW-1015">Disulfide bond</keyword>
<dbReference type="Gene3D" id="2.60.40.4100">
    <property type="entry name" value="Zona pellucida, ZP-C domain"/>
    <property type="match status" value="1"/>
</dbReference>
<feature type="domain" description="ZP" evidence="4">
    <location>
        <begin position="1"/>
        <end position="60"/>
    </location>
</feature>
<sequence length="147" mass="17042">SRCNQDETCKVYPLSGHYGRFQFDAFKFLRSLGSVYLQCKILICDSSDHQSRCNQGCVSRRKRDISSYKWKTDSVIGPIRLKKDRSASGNPGFQDQIHREETQNQPFNSLHLFSFMALALNVVIVAVLIARRFVNQRADYKYQKLQN</sequence>
<dbReference type="InterPro" id="IPR042235">
    <property type="entry name" value="ZP-C_dom"/>
</dbReference>
<feature type="non-terminal residue" evidence="5">
    <location>
        <position position="1"/>
    </location>
</feature>
<dbReference type="InterPro" id="IPR055355">
    <property type="entry name" value="ZP-C"/>
</dbReference>
<dbReference type="PROSITE" id="PS51034">
    <property type="entry name" value="ZP_2"/>
    <property type="match status" value="1"/>
</dbReference>
<gene>
    <name evidence="5" type="ORF">PANDA_022262</name>
</gene>
<feature type="transmembrane region" description="Helical" evidence="3">
    <location>
        <begin position="112"/>
        <end position="134"/>
    </location>
</feature>
<protein>
    <recommendedName>
        <fullName evidence="4">ZP domain-containing protein</fullName>
    </recommendedName>
</protein>
<dbReference type="AlphaFoldDB" id="D2I885"/>
<keyword evidence="1" id="KW-0732">Signal</keyword>
<evidence type="ECO:0000256" key="1">
    <source>
        <dbReference type="ARBA" id="ARBA00022729"/>
    </source>
</evidence>
<dbReference type="InterPro" id="IPR001507">
    <property type="entry name" value="ZP_dom"/>
</dbReference>
<proteinExistence type="predicted"/>
<reference evidence="5" key="1">
    <citation type="journal article" date="2010" name="Nature">
        <title>The sequence and de novo assembly of the giant panda genome.</title>
        <authorList>
            <person name="Li R."/>
            <person name="Fan W."/>
            <person name="Tian G."/>
            <person name="Zhu H."/>
            <person name="He L."/>
            <person name="Cai J."/>
            <person name="Huang Q."/>
            <person name="Cai Q."/>
            <person name="Li B."/>
            <person name="Bai Y."/>
            <person name="Zhang Z."/>
            <person name="Zhang Y."/>
            <person name="Wang W."/>
            <person name="Li J."/>
            <person name="Wei F."/>
            <person name="Li H."/>
            <person name="Jian M."/>
            <person name="Li J."/>
            <person name="Zhang Z."/>
            <person name="Nielsen R."/>
            <person name="Li D."/>
            <person name="Gu W."/>
            <person name="Yang Z."/>
            <person name="Xuan Z."/>
            <person name="Ryder O.A."/>
            <person name="Leung F.C."/>
            <person name="Zhou Y."/>
            <person name="Cao J."/>
            <person name="Sun X."/>
            <person name="Fu Y."/>
            <person name="Fang X."/>
            <person name="Guo X."/>
            <person name="Wang B."/>
            <person name="Hou R."/>
            <person name="Shen F."/>
            <person name="Mu B."/>
            <person name="Ni P."/>
            <person name="Lin R."/>
            <person name="Qian W."/>
            <person name="Wang G."/>
            <person name="Yu C."/>
            <person name="Nie W."/>
            <person name="Wang J."/>
            <person name="Wu Z."/>
            <person name="Liang H."/>
            <person name="Min J."/>
            <person name="Wu Q."/>
            <person name="Cheng S."/>
            <person name="Ruan J."/>
            <person name="Wang M."/>
            <person name="Shi Z."/>
            <person name="Wen M."/>
            <person name="Liu B."/>
            <person name="Ren X."/>
            <person name="Zheng H."/>
            <person name="Dong D."/>
            <person name="Cook K."/>
            <person name="Shan G."/>
            <person name="Zhang H."/>
            <person name="Kosiol C."/>
            <person name="Xie X."/>
            <person name="Lu Z."/>
            <person name="Zheng H."/>
            <person name="Li Y."/>
            <person name="Steiner C.C."/>
            <person name="Lam T.T."/>
            <person name="Lin S."/>
            <person name="Zhang Q."/>
            <person name="Li G."/>
            <person name="Tian J."/>
            <person name="Gong T."/>
            <person name="Liu H."/>
            <person name="Zhang D."/>
            <person name="Fang L."/>
            <person name="Ye C."/>
            <person name="Zhang J."/>
            <person name="Hu W."/>
            <person name="Xu A."/>
            <person name="Ren Y."/>
            <person name="Zhang G."/>
            <person name="Bruford M.W."/>
            <person name="Li Q."/>
            <person name="Ma L."/>
            <person name="Guo Y."/>
            <person name="An N."/>
            <person name="Hu Y."/>
            <person name="Zheng Y."/>
            <person name="Shi Y."/>
            <person name="Li Z."/>
            <person name="Liu Q."/>
            <person name="Chen Y."/>
            <person name="Zhao J."/>
            <person name="Qu N."/>
            <person name="Zhao S."/>
            <person name="Tian F."/>
            <person name="Wang X."/>
            <person name="Wang H."/>
            <person name="Xu L."/>
            <person name="Liu X."/>
            <person name="Vinar T."/>
            <person name="Wang Y."/>
            <person name="Lam T.W."/>
            <person name="Yiu S.M."/>
            <person name="Liu S."/>
            <person name="Zhang H."/>
            <person name="Li D."/>
            <person name="Huang Y."/>
            <person name="Wang X."/>
            <person name="Yang G."/>
            <person name="Jiang Z."/>
            <person name="Wang J."/>
            <person name="Qin N."/>
            <person name="Li L."/>
            <person name="Li J."/>
            <person name="Bolund L."/>
            <person name="Kristiansen K."/>
            <person name="Wong G.K."/>
            <person name="Olson M."/>
            <person name="Zhang X."/>
            <person name="Li S."/>
            <person name="Yang H."/>
            <person name="Wang J."/>
            <person name="Wang J."/>
        </authorList>
    </citation>
    <scope>NUCLEOTIDE SEQUENCE [LARGE SCALE GENOMIC DNA]</scope>
</reference>
<evidence type="ECO:0000256" key="3">
    <source>
        <dbReference type="SAM" id="Phobius"/>
    </source>
</evidence>
<dbReference type="Pfam" id="PF00100">
    <property type="entry name" value="Zona_pellucida"/>
    <property type="match status" value="1"/>
</dbReference>
<keyword evidence="3" id="KW-1133">Transmembrane helix</keyword>
<name>D2I885_AILME</name>
<dbReference type="OMA" id="NFFSSCA"/>
<dbReference type="InParanoid" id="D2I885"/>
<evidence type="ECO:0000256" key="2">
    <source>
        <dbReference type="ARBA" id="ARBA00023157"/>
    </source>
</evidence>
<dbReference type="EMBL" id="GL196086">
    <property type="protein sequence ID" value="EFB24912.1"/>
    <property type="molecule type" value="Genomic_DNA"/>
</dbReference>
<dbReference type="HOGENOM" id="CLU_1762864_0_0_1"/>
<evidence type="ECO:0000313" key="5">
    <source>
        <dbReference type="EMBL" id="EFB24912.1"/>
    </source>
</evidence>
<keyword evidence="3" id="KW-0812">Transmembrane</keyword>
<dbReference type="PANTHER" id="PTHR14002:SF27">
    <property type="entry name" value="CUB AND ZONA PELLUCIDA-LIKE DOMAIN-CONTAINING PROTEIN 1"/>
    <property type="match status" value="1"/>
</dbReference>
<organism evidence="5">
    <name type="scientific">Ailuropoda melanoleuca</name>
    <name type="common">Giant panda</name>
    <dbReference type="NCBI Taxonomy" id="9646"/>
    <lineage>
        <taxon>Eukaryota</taxon>
        <taxon>Metazoa</taxon>
        <taxon>Chordata</taxon>
        <taxon>Craniata</taxon>
        <taxon>Vertebrata</taxon>
        <taxon>Euteleostomi</taxon>
        <taxon>Mammalia</taxon>
        <taxon>Eutheria</taxon>
        <taxon>Laurasiatheria</taxon>
        <taxon>Carnivora</taxon>
        <taxon>Caniformia</taxon>
        <taxon>Ursidae</taxon>
        <taxon>Ailuropoda</taxon>
    </lineage>
</organism>
<dbReference type="PANTHER" id="PTHR14002">
    <property type="entry name" value="ENDOGLIN/TGF-BETA RECEPTOR TYPE III"/>
    <property type="match status" value="1"/>
</dbReference>
<accession>D2I885</accession>
<evidence type="ECO:0000259" key="4">
    <source>
        <dbReference type="PROSITE" id="PS51034"/>
    </source>
</evidence>
<keyword evidence="3" id="KW-0472">Membrane</keyword>